<dbReference type="EMBL" id="CP021434">
    <property type="protein sequence ID" value="ARU59938.1"/>
    <property type="molecule type" value="Genomic_DNA"/>
</dbReference>
<reference evidence="4" key="1">
    <citation type="submission" date="2017-05" db="EMBL/GenBank/DDBJ databases">
        <authorList>
            <person name="Sung H."/>
        </authorList>
    </citation>
    <scope>NUCLEOTIDE SEQUENCE [LARGE SCALE GENOMIC DNA]</scope>
    <source>
        <strain evidence="4">AR23208</strain>
    </source>
</reference>
<proteinExistence type="predicted"/>
<feature type="transmembrane region" description="Helical" evidence="1">
    <location>
        <begin position="114"/>
        <end position="136"/>
    </location>
</feature>
<name>A0A1Y0IHL8_9BACL</name>
<evidence type="ECO:0000313" key="4">
    <source>
        <dbReference type="Proteomes" id="UP000195437"/>
    </source>
</evidence>
<organism evidence="3 4">
    <name type="scientific">Tumebacillus avium</name>
    <dbReference type="NCBI Taxonomy" id="1903704"/>
    <lineage>
        <taxon>Bacteria</taxon>
        <taxon>Bacillati</taxon>
        <taxon>Bacillota</taxon>
        <taxon>Bacilli</taxon>
        <taxon>Bacillales</taxon>
        <taxon>Alicyclobacillaceae</taxon>
        <taxon>Tumebacillus</taxon>
    </lineage>
</organism>
<evidence type="ECO:0000256" key="1">
    <source>
        <dbReference type="SAM" id="Phobius"/>
    </source>
</evidence>
<feature type="transmembrane region" description="Helical" evidence="1">
    <location>
        <begin position="179"/>
        <end position="196"/>
    </location>
</feature>
<gene>
    <name evidence="3" type="ORF">CBW65_01840</name>
</gene>
<keyword evidence="4" id="KW-1185">Reference proteome</keyword>
<feature type="domain" description="VanZ-like" evidence="2">
    <location>
        <begin position="60"/>
        <end position="196"/>
    </location>
</feature>
<dbReference type="Pfam" id="PF04892">
    <property type="entry name" value="VanZ"/>
    <property type="match status" value="1"/>
</dbReference>
<sequence length="200" mass="22626">MSRKIASSSRIDGSVFEKEMKLQVLDFQLWYVAAVLLAYLVFSRKRDWGWRKRLLHVALLLYLCALIKVTFFPIPIAEEFAVQDDPSRFYSFVPFYSTMLLVHGAMQIHWAGTLIRLVGGNFVLLMPLAVLVPMIWKGSQSLLRITVTGLVISCSIEALQFLIGAAIGWPYRFVDVDDVMLNTAGCMVAYGGFVLLRPRT</sequence>
<feature type="transmembrane region" description="Helical" evidence="1">
    <location>
        <begin position="24"/>
        <end position="42"/>
    </location>
</feature>
<evidence type="ECO:0000313" key="3">
    <source>
        <dbReference type="EMBL" id="ARU59938.1"/>
    </source>
</evidence>
<dbReference type="Proteomes" id="UP000195437">
    <property type="component" value="Chromosome"/>
</dbReference>
<feature type="transmembrane region" description="Helical" evidence="1">
    <location>
        <begin position="143"/>
        <end position="167"/>
    </location>
</feature>
<keyword evidence="1" id="KW-1133">Transmembrane helix</keyword>
<accession>A0A1Y0IHL8</accession>
<dbReference type="PANTHER" id="PTHR36834">
    <property type="entry name" value="MEMBRANE PROTEIN-RELATED"/>
    <property type="match status" value="1"/>
</dbReference>
<feature type="transmembrane region" description="Helical" evidence="1">
    <location>
        <begin position="54"/>
        <end position="77"/>
    </location>
</feature>
<dbReference type="PANTHER" id="PTHR36834:SF1">
    <property type="entry name" value="INTEGRAL MEMBRANE PROTEIN"/>
    <property type="match status" value="1"/>
</dbReference>
<keyword evidence="1" id="KW-0472">Membrane</keyword>
<dbReference type="InterPro" id="IPR053150">
    <property type="entry name" value="Teicoplanin_resist-assoc"/>
</dbReference>
<evidence type="ECO:0000259" key="2">
    <source>
        <dbReference type="Pfam" id="PF04892"/>
    </source>
</evidence>
<dbReference type="KEGG" id="tum:CBW65_01840"/>
<keyword evidence="1" id="KW-0812">Transmembrane</keyword>
<dbReference type="AlphaFoldDB" id="A0A1Y0IHL8"/>
<protein>
    <recommendedName>
        <fullName evidence="2">VanZ-like domain-containing protein</fullName>
    </recommendedName>
</protein>
<dbReference type="InterPro" id="IPR006976">
    <property type="entry name" value="VanZ-like"/>
</dbReference>